<dbReference type="InterPro" id="IPR050964">
    <property type="entry name" value="Striated_Muscle_Regulatory"/>
</dbReference>
<dbReference type="InterPro" id="IPR013783">
    <property type="entry name" value="Ig-like_fold"/>
</dbReference>
<feature type="domain" description="Fibronectin type-III" evidence="2">
    <location>
        <begin position="37"/>
        <end position="134"/>
    </location>
</feature>
<dbReference type="PANTHER" id="PTHR13817:SF166">
    <property type="entry name" value="NEURONAL IGCAM-RELATED"/>
    <property type="match status" value="1"/>
</dbReference>
<reference evidence="3 6" key="2">
    <citation type="submission" date="2019-07" db="EMBL/GenBank/DDBJ databases">
        <title>Whole genome shotgun sequence of Myxococcus virescens NBRC 100334.</title>
        <authorList>
            <person name="Hosoyama A."/>
            <person name="Uohara A."/>
            <person name="Ohji S."/>
            <person name="Ichikawa N."/>
        </authorList>
    </citation>
    <scope>NUCLEOTIDE SEQUENCE [LARGE SCALE GENOMIC DNA]</scope>
    <source>
        <strain evidence="3 6">NBRC 100334</strain>
    </source>
</reference>
<evidence type="ECO:0000313" key="3">
    <source>
        <dbReference type="EMBL" id="GEL73466.1"/>
    </source>
</evidence>
<dbReference type="InterPro" id="IPR003961">
    <property type="entry name" value="FN3_dom"/>
</dbReference>
<dbReference type="AlphaFoldDB" id="A0A511HIR2"/>
<organism evidence="3 6">
    <name type="scientific">Myxococcus virescens</name>
    <dbReference type="NCBI Taxonomy" id="83456"/>
    <lineage>
        <taxon>Bacteria</taxon>
        <taxon>Pseudomonadati</taxon>
        <taxon>Myxococcota</taxon>
        <taxon>Myxococcia</taxon>
        <taxon>Myxococcales</taxon>
        <taxon>Cystobacterineae</taxon>
        <taxon>Myxococcaceae</taxon>
        <taxon>Myxococcus</taxon>
    </lineage>
</organism>
<dbReference type="CDD" id="cd00063">
    <property type="entry name" value="FN3"/>
    <property type="match status" value="3"/>
</dbReference>
<dbReference type="Gene3D" id="2.60.40.10">
    <property type="entry name" value="Immunoglobulins"/>
    <property type="match status" value="4"/>
</dbReference>
<accession>A0A511HIR2</accession>
<reference evidence="4 5" key="1">
    <citation type="submission" date="2016-10" db="EMBL/GenBank/DDBJ databases">
        <authorList>
            <person name="Varghese N."/>
            <person name="Submissions S."/>
        </authorList>
    </citation>
    <scope>NUCLEOTIDE SEQUENCE [LARGE SCALE GENOMIC DNA]</scope>
    <source>
        <strain evidence="4 5">DSM 2260</strain>
    </source>
</reference>
<evidence type="ECO:0000256" key="1">
    <source>
        <dbReference type="ARBA" id="ARBA00022737"/>
    </source>
</evidence>
<dbReference type="Pfam" id="PF00041">
    <property type="entry name" value="fn3"/>
    <property type="match status" value="2"/>
</dbReference>
<dbReference type="RefSeq" id="WP_090495548.1">
    <property type="nucleotide sequence ID" value="NZ_BJVY01000035.1"/>
</dbReference>
<protein>
    <submittedName>
        <fullName evidence="4">Fibronectin type III domain-containing protein</fullName>
    </submittedName>
</protein>
<keyword evidence="1" id="KW-0677">Repeat</keyword>
<dbReference type="PROSITE" id="PS51257">
    <property type="entry name" value="PROKAR_LIPOPROTEIN"/>
    <property type="match status" value="1"/>
</dbReference>
<feature type="domain" description="Fibronectin type-III" evidence="2">
    <location>
        <begin position="223"/>
        <end position="314"/>
    </location>
</feature>
<evidence type="ECO:0000259" key="2">
    <source>
        <dbReference type="PROSITE" id="PS50853"/>
    </source>
</evidence>
<evidence type="ECO:0000313" key="6">
    <source>
        <dbReference type="Proteomes" id="UP000321224"/>
    </source>
</evidence>
<evidence type="ECO:0000313" key="4">
    <source>
        <dbReference type="EMBL" id="SDF20695.1"/>
    </source>
</evidence>
<dbReference type="EMBL" id="FNAJ01000023">
    <property type="protein sequence ID" value="SDF20695.1"/>
    <property type="molecule type" value="Genomic_DNA"/>
</dbReference>
<dbReference type="Proteomes" id="UP000321224">
    <property type="component" value="Unassembled WGS sequence"/>
</dbReference>
<comment type="caution">
    <text evidence="3">The sequence shown here is derived from an EMBL/GenBank/DDBJ whole genome shotgun (WGS) entry which is preliminary data.</text>
</comment>
<dbReference type="InterPro" id="IPR036116">
    <property type="entry name" value="FN3_sf"/>
</dbReference>
<keyword evidence="5" id="KW-1185">Reference proteome</keyword>
<dbReference type="EMBL" id="BJVY01000035">
    <property type="protein sequence ID" value="GEL73466.1"/>
    <property type="molecule type" value="Genomic_DNA"/>
</dbReference>
<sequence length="406" mass="43236">MNGRIRLVAALCWGVMMGLGCGGSDERPPSQEPQGTVPQAPSLVIAVPGDGQVTVTWDVPSDGGSALLDYAVHVHSDAGEVRVVTAPASEPRAVITDLTNGTAYAFSVVARNARGNSAASGRSDRVVPHVTPGAVRNLVAVEGDQRVTLSWDAADDKGMPLDSYFITPYFGAQEGEMVRVPATELGKTFHPMTNGMAVRFVVVAFNGHSRGPEASIEATPYTTPGVPVVTAFPSGQRVRLAWSVEDTGGSPITSYRVTVYLGDEVIRTVDTTATGTLVEELENATTYHFTVEAENAAGWGGVSERIAAMPTRAPSMPLNAMCQGGDGWISFSWEPPEFDYGHPVTEYRINAVVNGNSTDWYTTDLNYHLTDIPNDGRVLYFFISARSAVGFGSSADLTCFTQPARP</sequence>
<gene>
    <name evidence="3" type="ORF">MVI01_52500</name>
    <name evidence="4" type="ORF">SAMN04488504_12392</name>
</gene>
<name>A0A511HIR2_9BACT</name>
<dbReference type="Proteomes" id="UP000198717">
    <property type="component" value="Unassembled WGS sequence"/>
</dbReference>
<dbReference type="SMART" id="SM00060">
    <property type="entry name" value="FN3"/>
    <property type="match status" value="4"/>
</dbReference>
<dbReference type="SUPFAM" id="SSF49265">
    <property type="entry name" value="Fibronectin type III"/>
    <property type="match status" value="2"/>
</dbReference>
<dbReference type="PRINTS" id="PR00014">
    <property type="entry name" value="FNTYPEIII"/>
</dbReference>
<evidence type="ECO:0000313" key="5">
    <source>
        <dbReference type="Proteomes" id="UP000198717"/>
    </source>
</evidence>
<dbReference type="PANTHER" id="PTHR13817">
    <property type="entry name" value="TITIN"/>
    <property type="match status" value="1"/>
</dbReference>
<dbReference type="PROSITE" id="PS50853">
    <property type="entry name" value="FN3"/>
    <property type="match status" value="2"/>
</dbReference>
<proteinExistence type="predicted"/>